<dbReference type="EMBL" id="ASPP01016407">
    <property type="protein sequence ID" value="ETO17546.1"/>
    <property type="molecule type" value="Genomic_DNA"/>
</dbReference>
<feature type="region of interest" description="Disordered" evidence="1">
    <location>
        <begin position="151"/>
        <end position="316"/>
    </location>
</feature>
<evidence type="ECO:0000313" key="3">
    <source>
        <dbReference type="Proteomes" id="UP000023152"/>
    </source>
</evidence>
<feature type="compositionally biased region" description="Low complexity" evidence="1">
    <location>
        <begin position="157"/>
        <end position="183"/>
    </location>
</feature>
<feature type="region of interest" description="Disordered" evidence="1">
    <location>
        <begin position="1"/>
        <end position="81"/>
    </location>
</feature>
<comment type="caution">
    <text evidence="2">The sequence shown here is derived from an EMBL/GenBank/DDBJ whole genome shotgun (WGS) entry which is preliminary data.</text>
</comment>
<name>X6MV74_RETFI</name>
<feature type="compositionally biased region" description="Basic and acidic residues" evidence="1">
    <location>
        <begin position="57"/>
        <end position="72"/>
    </location>
</feature>
<accession>X6MV74</accession>
<organism evidence="2 3">
    <name type="scientific">Reticulomyxa filosa</name>
    <dbReference type="NCBI Taxonomy" id="46433"/>
    <lineage>
        <taxon>Eukaryota</taxon>
        <taxon>Sar</taxon>
        <taxon>Rhizaria</taxon>
        <taxon>Retaria</taxon>
        <taxon>Foraminifera</taxon>
        <taxon>Monothalamids</taxon>
        <taxon>Reticulomyxidae</taxon>
        <taxon>Reticulomyxa</taxon>
    </lineage>
</organism>
<sequence>MKKIDPEVDPTVRSIAVSKNIKNIKTSPSPPPTEVVRGHTKKNSKIRHDSDSEDYEDMNKSPKAREAKEEPVPRGTKKKASLEASTIQVDYNLTIALDNMMLNQTMKMSELGDMYLSTQEHKTGVHDWHGMSKEEKENQFGLFSFFLSRRDRSQDDPNNAAGNSNANGNSNTNPNNSNSNNNNNRKKNDDQESVGKHSLDGHNDSDDSSLSSSCSVVNGVPNDLTFVDGGGEGDLAIWDDDDDIDDDDNGNGDDDDDDDNDDDDDDDDNDDDDDDDDNDTSDSAANSGEETAAAKRRKRKARLRKRKANQQRKKLKNKSIGYPNHLHVAAFPYQHMGMMKKEHMTIPQIEFWIEWMILQLPVVIFGKSYDKKTKHAMKWLSLYLSDELLDTFFTVVYLDLEGFDHKTMFDIEKRLFYKSSRRVLGVPAIFFLGEYIG</sequence>
<reference evidence="2 3" key="1">
    <citation type="journal article" date="2013" name="Curr. Biol.">
        <title>The Genome of the Foraminiferan Reticulomyxa filosa.</title>
        <authorList>
            <person name="Glockner G."/>
            <person name="Hulsmann N."/>
            <person name="Schleicher M."/>
            <person name="Noegel A.A."/>
            <person name="Eichinger L."/>
            <person name="Gallinger C."/>
            <person name="Pawlowski J."/>
            <person name="Sierra R."/>
            <person name="Euteneuer U."/>
            <person name="Pillet L."/>
            <person name="Moustafa A."/>
            <person name="Platzer M."/>
            <person name="Groth M."/>
            <person name="Szafranski K."/>
            <person name="Schliwa M."/>
        </authorList>
    </citation>
    <scope>NUCLEOTIDE SEQUENCE [LARGE SCALE GENOMIC DNA]</scope>
</reference>
<feature type="compositionally biased region" description="Basic and acidic residues" evidence="1">
    <location>
        <begin position="186"/>
        <end position="205"/>
    </location>
</feature>
<feature type="compositionally biased region" description="Low complexity" evidence="1">
    <location>
        <begin position="208"/>
        <end position="219"/>
    </location>
</feature>
<evidence type="ECO:0000256" key="1">
    <source>
        <dbReference type="SAM" id="MobiDB-lite"/>
    </source>
</evidence>
<dbReference type="AlphaFoldDB" id="X6MV74"/>
<gene>
    <name evidence="2" type="ORF">RFI_19773</name>
</gene>
<feature type="compositionally biased region" description="Basic residues" evidence="1">
    <location>
        <begin position="294"/>
        <end position="316"/>
    </location>
</feature>
<evidence type="ECO:0000313" key="2">
    <source>
        <dbReference type="EMBL" id="ETO17546.1"/>
    </source>
</evidence>
<protein>
    <submittedName>
        <fullName evidence="2">Uncharacterized protein</fullName>
    </submittedName>
</protein>
<proteinExistence type="predicted"/>
<dbReference type="Proteomes" id="UP000023152">
    <property type="component" value="Unassembled WGS sequence"/>
</dbReference>
<feature type="compositionally biased region" description="Acidic residues" evidence="1">
    <location>
        <begin position="237"/>
        <end position="280"/>
    </location>
</feature>
<keyword evidence="3" id="KW-1185">Reference proteome</keyword>